<dbReference type="Proteomes" id="UP000025227">
    <property type="component" value="Unplaced"/>
</dbReference>
<protein>
    <submittedName>
        <fullName evidence="7">Protein-tyrosine-phosphatase</fullName>
    </submittedName>
</protein>
<feature type="domain" description="Fibronectin type-III" evidence="5">
    <location>
        <begin position="644"/>
        <end position="744"/>
    </location>
</feature>
<feature type="chain" id="PRO_5029525640" evidence="3">
    <location>
        <begin position="22"/>
        <end position="1472"/>
    </location>
</feature>
<dbReference type="WBParaSite" id="HCON_00072130-00001">
    <property type="protein sequence ID" value="HCON_00072130-00001"/>
    <property type="gene ID" value="HCON_00072130"/>
</dbReference>
<dbReference type="InterPro" id="IPR013098">
    <property type="entry name" value="Ig_I-set"/>
</dbReference>
<evidence type="ECO:0000256" key="3">
    <source>
        <dbReference type="SAM" id="SignalP"/>
    </source>
</evidence>
<feature type="signal peptide" evidence="3">
    <location>
        <begin position="1"/>
        <end position="21"/>
    </location>
</feature>
<keyword evidence="2" id="KW-1015">Disulfide bond</keyword>
<dbReference type="InterPro" id="IPR050964">
    <property type="entry name" value="Striated_Muscle_Regulatory"/>
</dbReference>
<keyword evidence="6" id="KW-1185">Reference proteome</keyword>
<dbReference type="Pfam" id="PF07679">
    <property type="entry name" value="I-set"/>
    <property type="match status" value="1"/>
</dbReference>
<feature type="domain" description="Ig-like" evidence="4">
    <location>
        <begin position="849"/>
        <end position="957"/>
    </location>
</feature>
<dbReference type="SUPFAM" id="SSF48726">
    <property type="entry name" value="Immunoglobulin"/>
    <property type="match status" value="2"/>
</dbReference>
<keyword evidence="1" id="KW-0677">Repeat</keyword>
<dbReference type="OrthoDB" id="10253954at2759"/>
<dbReference type="InterPro" id="IPR036179">
    <property type="entry name" value="Ig-like_dom_sf"/>
</dbReference>
<keyword evidence="3" id="KW-0732">Signal</keyword>
<name>A0A7I4YBR0_HAECO</name>
<evidence type="ECO:0000313" key="7">
    <source>
        <dbReference type="WBParaSite" id="HCON_00072130-00001"/>
    </source>
</evidence>
<proteinExistence type="predicted"/>
<sequence length="1472" mass="165694">MASSMALWLFVMSHVCWTTGADDLPSVTLNATVDASLSVDVCVNANNANPSVHSTSSITGFKIYFTRNSIVSAEKFRQWQNVEVLTSQPQYCIRLDAHNYDIKPSTVYRLRATVLINEVESSPSRLILLNTREAASTSPLIQSVKALVNSSVILEFLPAEDVDLVSNYTVEYRDVTETGWNHFDFESDASNRVLLNGLEPNKTYEARLFVNGHVIRGHRSRLVTFTTNNTAQLPKISLDPETEVVFDPDILVPLEVRCDVISSPPIKIFWLVNGQRIQPDHAFYTVTTSTHDGQNLSSSLRMKSRTRSDNLTCVAVNPAGQIARSVSVQIRGPGSPPSSVTLQSERGGYTVSWLPPSHPNGNITKYVVYHTLNKDDPLSDWQKLVLDGTENSIRVLAKTDDAFYVRVQAAADSGPGVISDIVAIEKDTIPISVSLEYTDPPEREHLLVESWEQVKVRCIARGKPQPQLFYVLTEEGADPEVEEDVWQLLDVTEEQDSIVGEVEFSTITSKTLHCKAKNTAGSNSSSLTFLVKKPGDAPRDIRVLSIDSRDIIIVWKTPHYPNLKIEFYELFLSDDVDEDEEYWQKYRTMTRNDSVAITRSSIPTDQLKPSHDYFVKVRAVNKAGAGPLSEAIHFITPNGGPENPPTGVNVDINEANIAVVRWDRPNSTTEILSYVIYFTRDLGLSNEDYREWQTIEVPATQTRYKFDYQVGLKPKTFYRVRVSAKNDVAEGPVSDTKEFETAYSELPIPTDIKTKVAEDNSLTITFTAVRDPDDHTNVVQRYKIELAQSDDVLTARWFPVKASTTNIDEVTSEVTMSADGEGLKHSTMYWVKITALLNNPTRFVQASKPRWFRTGDGRLKTRAEIEEGSVMEREPNLFENLRIVCRAEGSPAPTIAWFWNGQPIRQDREGWTMKEEQADKKTVSVLTRSSIRESGHAVCMAISEISNATAEIEVRVQGPGSAPRNVVAVGWRNQLNISWEEPSIPNGIIMKYIVYYATRDAADLSEWDKVETEATEIVLETLSPDTRYLVRVQAATADGPGIISDAVECYSDRRYQPIEMNLVSVDVPELEAEPNQTVTFRCSAQGQPIPSLFYSWDNSSEFHIDDVLVTERVYHVSGLFETQAFTNRTVVCRAMNKHENMTINRTLIIRKPGDVPTNVTWMFDDNDSLFINWDRVRYPNGNATYILYLSNFVERVAGPPVRIPQVPYNVNVTLQVSAENEWGEGAKSAPITFPTPNGGPKNAPSITSIQVKDVRLTMAWVPPTMPNGEIKGYTIYFKNVDYSDEDEPWEYVEVNGNRSRFSIDQSLGLLPDSHYQLKISATNERHEGPASEILWFDTISGNEDDLPAPENVTAYLKNSSLIVYVPTGHPYRNYIIYIRPEFSDQYWKYEAANVTESQKTIVIEHFPLDKNVSYQMKISGVRFGRESRSSREFRLMVDSDSETTVSPDSELAEITTKATVEDKRRIVKEPPL</sequence>
<dbReference type="SUPFAM" id="SSF49265">
    <property type="entry name" value="Fibronectin type III"/>
    <property type="match status" value="4"/>
</dbReference>
<dbReference type="OMA" id="QINVTWQ"/>
<dbReference type="PROSITE" id="PS50835">
    <property type="entry name" value="IG_LIKE"/>
    <property type="match status" value="3"/>
</dbReference>
<dbReference type="PANTHER" id="PTHR13817:SF175">
    <property type="entry name" value="IG-LIKE AND FIBRONECTIN TYPE-III DOMAIN-CONTAINING PROTEIN C27B7.7"/>
    <property type="match status" value="1"/>
</dbReference>
<feature type="domain" description="Fibronectin type-III" evidence="5">
    <location>
        <begin position="959"/>
        <end position="1054"/>
    </location>
</feature>
<accession>A0A7I4YBR0</accession>
<reference evidence="7" key="1">
    <citation type="submission" date="2020-12" db="UniProtKB">
        <authorList>
            <consortium name="WormBaseParasite"/>
        </authorList>
    </citation>
    <scope>IDENTIFICATION</scope>
    <source>
        <strain evidence="7">MHco3</strain>
    </source>
</reference>
<feature type="domain" description="Fibronectin type-III" evidence="5">
    <location>
        <begin position="333"/>
        <end position="431"/>
    </location>
</feature>
<dbReference type="CDD" id="cd00063">
    <property type="entry name" value="FN3"/>
    <property type="match status" value="7"/>
</dbReference>
<dbReference type="SMART" id="SM00060">
    <property type="entry name" value="FN3"/>
    <property type="match status" value="9"/>
</dbReference>
<dbReference type="InterPro" id="IPR007110">
    <property type="entry name" value="Ig-like_dom"/>
</dbReference>
<evidence type="ECO:0000313" key="6">
    <source>
        <dbReference type="Proteomes" id="UP000025227"/>
    </source>
</evidence>
<organism evidence="6 7">
    <name type="scientific">Haemonchus contortus</name>
    <name type="common">Barber pole worm</name>
    <dbReference type="NCBI Taxonomy" id="6289"/>
    <lineage>
        <taxon>Eukaryota</taxon>
        <taxon>Metazoa</taxon>
        <taxon>Ecdysozoa</taxon>
        <taxon>Nematoda</taxon>
        <taxon>Chromadorea</taxon>
        <taxon>Rhabditida</taxon>
        <taxon>Rhabditina</taxon>
        <taxon>Rhabditomorpha</taxon>
        <taxon>Strongyloidea</taxon>
        <taxon>Trichostrongylidae</taxon>
        <taxon>Haemonchus</taxon>
    </lineage>
</organism>
<dbReference type="Gene3D" id="2.60.40.10">
    <property type="entry name" value="Immunoglobulins"/>
    <property type="match status" value="9"/>
</dbReference>
<dbReference type="Pfam" id="PF00041">
    <property type="entry name" value="fn3"/>
    <property type="match status" value="4"/>
</dbReference>
<feature type="domain" description="Ig-like" evidence="4">
    <location>
        <begin position="1057"/>
        <end position="1148"/>
    </location>
</feature>
<evidence type="ECO:0000259" key="5">
    <source>
        <dbReference type="PROSITE" id="PS50853"/>
    </source>
</evidence>
<evidence type="ECO:0000256" key="1">
    <source>
        <dbReference type="ARBA" id="ARBA00022737"/>
    </source>
</evidence>
<dbReference type="PROSITE" id="PS50853">
    <property type="entry name" value="FN3"/>
    <property type="match status" value="6"/>
</dbReference>
<dbReference type="InterPro" id="IPR013783">
    <property type="entry name" value="Ig-like_fold"/>
</dbReference>
<feature type="domain" description="Fibronectin type-III" evidence="5">
    <location>
        <begin position="1240"/>
        <end position="1341"/>
    </location>
</feature>
<feature type="domain" description="Fibronectin type-III" evidence="5">
    <location>
        <begin position="135"/>
        <end position="230"/>
    </location>
</feature>
<evidence type="ECO:0000256" key="2">
    <source>
        <dbReference type="ARBA" id="ARBA00023157"/>
    </source>
</evidence>
<evidence type="ECO:0000259" key="4">
    <source>
        <dbReference type="PROSITE" id="PS50835"/>
    </source>
</evidence>
<dbReference type="InterPro" id="IPR036116">
    <property type="entry name" value="FN3_sf"/>
</dbReference>
<feature type="domain" description="Ig-like" evidence="4">
    <location>
        <begin position="234"/>
        <end position="329"/>
    </location>
</feature>
<dbReference type="InterPro" id="IPR003961">
    <property type="entry name" value="FN3_dom"/>
</dbReference>
<feature type="domain" description="Fibronectin type-III" evidence="5">
    <location>
        <begin position="537"/>
        <end position="639"/>
    </location>
</feature>
<dbReference type="PANTHER" id="PTHR13817">
    <property type="entry name" value="TITIN"/>
    <property type="match status" value="1"/>
</dbReference>